<evidence type="ECO:0008006" key="4">
    <source>
        <dbReference type="Google" id="ProtNLM"/>
    </source>
</evidence>
<dbReference type="OrthoDB" id="4313584at2"/>
<protein>
    <recommendedName>
        <fullName evidence="4">DUF3592 domain-containing protein</fullName>
    </recommendedName>
</protein>
<evidence type="ECO:0000313" key="3">
    <source>
        <dbReference type="Proteomes" id="UP000000851"/>
    </source>
</evidence>
<keyword evidence="3" id="KW-1185">Reference proteome</keyword>
<name>C7PY30_CATAD</name>
<reference evidence="2 3" key="1">
    <citation type="journal article" date="2009" name="Stand. Genomic Sci.">
        <title>Complete genome sequence of Catenulispora acidiphila type strain (ID 139908).</title>
        <authorList>
            <person name="Copeland A."/>
            <person name="Lapidus A."/>
            <person name="Glavina Del Rio T."/>
            <person name="Nolan M."/>
            <person name="Lucas S."/>
            <person name="Chen F."/>
            <person name="Tice H."/>
            <person name="Cheng J.F."/>
            <person name="Bruce D."/>
            <person name="Goodwin L."/>
            <person name="Pitluck S."/>
            <person name="Mikhailova N."/>
            <person name="Pati A."/>
            <person name="Ivanova N."/>
            <person name="Mavromatis K."/>
            <person name="Chen A."/>
            <person name="Palaniappan K."/>
            <person name="Chain P."/>
            <person name="Land M."/>
            <person name="Hauser L."/>
            <person name="Chang Y.J."/>
            <person name="Jeffries C.D."/>
            <person name="Chertkov O."/>
            <person name="Brettin T."/>
            <person name="Detter J.C."/>
            <person name="Han C."/>
            <person name="Ali Z."/>
            <person name="Tindall B.J."/>
            <person name="Goker M."/>
            <person name="Bristow J."/>
            <person name="Eisen J.A."/>
            <person name="Markowitz V."/>
            <person name="Hugenholtz P."/>
            <person name="Kyrpides N.C."/>
            <person name="Klenk H.P."/>
        </authorList>
    </citation>
    <scope>NUCLEOTIDE SEQUENCE [LARGE SCALE GENOMIC DNA]</scope>
    <source>
        <strain evidence="3">DSM 44928 / JCM 14897 / NBRC 102108 / NRRL B-24433 / ID139908</strain>
    </source>
</reference>
<sequence>MFVGVVLIILGGATTALLTLIRAKGAQPHLPAVTDGVVAEGTVQKIVTDDRAIIAFTDTDGNRVGYKERSKAAEKVRVGAYLPVLYDPADPAGTATILPKAYYQRQPWENTRAVLLSGGVFLAGLLIVAGVIPL</sequence>
<dbReference type="InParanoid" id="C7PY30"/>
<dbReference type="Proteomes" id="UP000000851">
    <property type="component" value="Chromosome"/>
</dbReference>
<dbReference type="EMBL" id="CP001700">
    <property type="protein sequence ID" value="ACU73490.1"/>
    <property type="molecule type" value="Genomic_DNA"/>
</dbReference>
<keyword evidence="1" id="KW-1133">Transmembrane helix</keyword>
<organism evidence="2 3">
    <name type="scientific">Catenulispora acidiphila (strain DSM 44928 / JCM 14897 / NBRC 102108 / NRRL B-24433 / ID139908)</name>
    <dbReference type="NCBI Taxonomy" id="479433"/>
    <lineage>
        <taxon>Bacteria</taxon>
        <taxon>Bacillati</taxon>
        <taxon>Actinomycetota</taxon>
        <taxon>Actinomycetes</taxon>
        <taxon>Catenulisporales</taxon>
        <taxon>Catenulisporaceae</taxon>
        <taxon>Catenulispora</taxon>
    </lineage>
</organism>
<dbReference type="RefSeq" id="WP_015793219.1">
    <property type="nucleotide sequence ID" value="NC_013131.1"/>
</dbReference>
<dbReference type="HOGENOM" id="CLU_1892409_0_0_11"/>
<feature type="transmembrane region" description="Helical" evidence="1">
    <location>
        <begin position="113"/>
        <end position="132"/>
    </location>
</feature>
<accession>C7PY30</accession>
<keyword evidence="1" id="KW-0472">Membrane</keyword>
<dbReference type="AlphaFoldDB" id="C7PY30"/>
<keyword evidence="1" id="KW-0812">Transmembrane</keyword>
<dbReference type="STRING" id="479433.Caci_4629"/>
<dbReference type="KEGG" id="cai:Caci_4629"/>
<gene>
    <name evidence="2" type="ordered locus">Caci_4629</name>
</gene>
<evidence type="ECO:0000256" key="1">
    <source>
        <dbReference type="SAM" id="Phobius"/>
    </source>
</evidence>
<evidence type="ECO:0000313" key="2">
    <source>
        <dbReference type="EMBL" id="ACU73490.1"/>
    </source>
</evidence>
<proteinExistence type="predicted"/>